<dbReference type="PROSITE" id="PS51257">
    <property type="entry name" value="PROKAR_LIPOPROTEIN"/>
    <property type="match status" value="1"/>
</dbReference>
<proteinExistence type="predicted"/>
<sequence>MVHSNKIIHFLVLFSLISVLSCSSKNEENDVSKEEKTHADMDEEAQLMELGLQKLSAWSSHWKSVDSDFDLSAFEFSRKDTIEGIERPEELHITQGSPFYPHLKKQPDGQGVVDIYSYKIVFPEEGRPYFNPDSEVTYFRADGMRERLLFMGPSGAFEDLVWLTPEILLVVGHFEDENGVSPKAWLIYPNDGIVTQYDNSLQSKEYKRESFLLKRFTGVSLVNGL</sequence>
<accession>A0ABS9UJ15</accession>
<name>A0ABS9UJ15_9BACT</name>
<organism evidence="1 2">
    <name type="scientific">Belliella calami</name>
    <dbReference type="NCBI Taxonomy" id="2923436"/>
    <lineage>
        <taxon>Bacteria</taxon>
        <taxon>Pseudomonadati</taxon>
        <taxon>Bacteroidota</taxon>
        <taxon>Cytophagia</taxon>
        <taxon>Cytophagales</taxon>
        <taxon>Cyclobacteriaceae</taxon>
        <taxon>Belliella</taxon>
    </lineage>
</organism>
<dbReference type="GO" id="GO:0016301">
    <property type="term" value="F:kinase activity"/>
    <property type="evidence" value="ECO:0007669"/>
    <property type="project" value="UniProtKB-KW"/>
</dbReference>
<keyword evidence="2" id="KW-1185">Reference proteome</keyword>
<dbReference type="RefSeq" id="WP_241272876.1">
    <property type="nucleotide sequence ID" value="NZ_JAKZGS010000001.1"/>
</dbReference>
<keyword evidence="1" id="KW-0808">Transferase</keyword>
<evidence type="ECO:0000313" key="1">
    <source>
        <dbReference type="EMBL" id="MCH7396354.1"/>
    </source>
</evidence>
<dbReference type="EMBL" id="JAKZGS010000001">
    <property type="protein sequence ID" value="MCH7396354.1"/>
    <property type="molecule type" value="Genomic_DNA"/>
</dbReference>
<dbReference type="Proteomes" id="UP001165488">
    <property type="component" value="Unassembled WGS sequence"/>
</dbReference>
<comment type="caution">
    <text evidence="1">The sequence shown here is derived from an EMBL/GenBank/DDBJ whole genome shotgun (WGS) entry which is preliminary data.</text>
</comment>
<gene>
    <name evidence="1" type="ORF">MM236_00065</name>
</gene>
<evidence type="ECO:0000313" key="2">
    <source>
        <dbReference type="Proteomes" id="UP001165488"/>
    </source>
</evidence>
<reference evidence="1" key="1">
    <citation type="submission" date="2022-03" db="EMBL/GenBank/DDBJ databases">
        <title>De novo assembled genomes of Belliella spp. (Cyclobacteriaceae) strains.</title>
        <authorList>
            <person name="Szabo A."/>
            <person name="Korponai K."/>
            <person name="Felfoldi T."/>
        </authorList>
    </citation>
    <scope>NUCLEOTIDE SEQUENCE</scope>
    <source>
        <strain evidence="1">DSM 107340</strain>
    </source>
</reference>
<protein>
    <submittedName>
        <fullName evidence="1">Bifunctional isocitrate dehydrogenase kinase/phosphatase</fullName>
    </submittedName>
</protein>
<keyword evidence="1" id="KW-0418">Kinase</keyword>